<feature type="compositionally biased region" description="Basic and acidic residues" evidence="1">
    <location>
        <begin position="310"/>
        <end position="341"/>
    </location>
</feature>
<keyword evidence="3" id="KW-1185">Reference proteome</keyword>
<proteinExistence type="predicted"/>
<dbReference type="Proteomes" id="UP000256486">
    <property type="component" value="Unassembled WGS sequence"/>
</dbReference>
<comment type="caution">
    <text evidence="2">The sequence shown here is derived from an EMBL/GenBank/DDBJ whole genome shotgun (WGS) entry which is preliminary data.</text>
</comment>
<evidence type="ECO:0000313" key="2">
    <source>
        <dbReference type="EMBL" id="RFA09787.1"/>
    </source>
</evidence>
<dbReference type="RefSeq" id="WP_116415187.1">
    <property type="nucleotide sequence ID" value="NZ_NBWZ01000001.1"/>
</dbReference>
<organism evidence="2 3">
    <name type="scientific">Subtercola boreus</name>
    <dbReference type="NCBI Taxonomy" id="120213"/>
    <lineage>
        <taxon>Bacteria</taxon>
        <taxon>Bacillati</taxon>
        <taxon>Actinomycetota</taxon>
        <taxon>Actinomycetes</taxon>
        <taxon>Micrococcales</taxon>
        <taxon>Microbacteriaceae</taxon>
        <taxon>Subtercola</taxon>
    </lineage>
</organism>
<sequence length="353" mass="36328">MDLESVAAELCVLPPAEFVARRTELAKAARAGAGAGGPAGAGAGSAAGGGDRAAGREQAEAIRRLVKPSAAAWAVNLLATRQPGEFETVAALGARVRAASERGEAGALAELSAERRSTLGRATAAALQLAEQVLSLPGAGPDGGPPAPQQKLSPAVGNDIEQTMQAVLADPAAAAAARTGRLVRPLAATGLEAVDLDGAVSGPFTPPERGADCAEGADPSDEAGARGVVVSRTGSPRRAADDPDVPRDTRASQARAAAEAEEAAAALEAVDRQLDELRELRDRARERSDALSDEIDGIAARLADLEEELSERRAERSELDDRRDETDRELGRLDQQREKAARRASSTARAAGR</sequence>
<dbReference type="AlphaFoldDB" id="A0A3E0VLP4"/>
<feature type="compositionally biased region" description="Low complexity" evidence="1">
    <location>
        <begin position="343"/>
        <end position="353"/>
    </location>
</feature>
<dbReference type="EMBL" id="NBWZ01000001">
    <property type="protein sequence ID" value="RFA09787.1"/>
    <property type="molecule type" value="Genomic_DNA"/>
</dbReference>
<feature type="region of interest" description="Disordered" evidence="1">
    <location>
        <begin position="29"/>
        <end position="57"/>
    </location>
</feature>
<feature type="region of interest" description="Disordered" evidence="1">
    <location>
        <begin position="195"/>
        <end position="263"/>
    </location>
</feature>
<feature type="region of interest" description="Disordered" evidence="1">
    <location>
        <begin position="308"/>
        <end position="353"/>
    </location>
</feature>
<evidence type="ECO:0000256" key="1">
    <source>
        <dbReference type="SAM" id="MobiDB-lite"/>
    </source>
</evidence>
<reference evidence="2 3" key="1">
    <citation type="submission" date="2017-04" db="EMBL/GenBank/DDBJ databases">
        <title>Comparative genome analysis of Subtercola boreus.</title>
        <authorList>
            <person name="Cho Y.-J."/>
            <person name="Cho A."/>
            <person name="Kim O.-S."/>
            <person name="Lee J.-I."/>
        </authorList>
    </citation>
    <scope>NUCLEOTIDE SEQUENCE [LARGE SCALE GENOMIC DNA]</scope>
    <source>
        <strain evidence="2 3">K300</strain>
    </source>
</reference>
<feature type="compositionally biased region" description="Gly residues" evidence="1">
    <location>
        <begin position="33"/>
        <end position="52"/>
    </location>
</feature>
<protein>
    <submittedName>
        <fullName evidence="2">Uncharacterized protein</fullName>
    </submittedName>
</protein>
<name>A0A3E0VLP4_9MICO</name>
<accession>A0A3E0VLP4</accession>
<evidence type="ECO:0000313" key="3">
    <source>
        <dbReference type="Proteomes" id="UP000256486"/>
    </source>
</evidence>
<dbReference type="OrthoDB" id="3541690at2"/>
<feature type="compositionally biased region" description="Basic and acidic residues" evidence="1">
    <location>
        <begin position="238"/>
        <end position="250"/>
    </location>
</feature>
<gene>
    <name evidence="2" type="ORF">B7R54_11665</name>
</gene>